<comment type="caution">
    <text evidence="3">The sequence shown here is derived from an EMBL/GenBank/DDBJ whole genome shotgun (WGS) entry which is preliminary data.</text>
</comment>
<evidence type="ECO:0000313" key="3">
    <source>
        <dbReference type="EMBL" id="EMY62404.1"/>
    </source>
</evidence>
<dbReference type="GO" id="GO:0017057">
    <property type="term" value="F:6-phosphogluconolactonase activity"/>
    <property type="evidence" value="ECO:0007669"/>
    <property type="project" value="TreeGrafter"/>
</dbReference>
<dbReference type="InterPro" id="IPR015943">
    <property type="entry name" value="WD40/YVTN_repeat-like_dom_sf"/>
</dbReference>
<sequence>MIAHSKKILCMISLLAIFFQCQPTKLNATCDPDSASYFETLAVLIGTGENTHFCGAKIKIPRIKIPRFLLVTNVGLSTATSSINVYRISPTTGEISQVDGSPFQLTNRPRFSITNAAGDTVYVANIGNTSVSILKLNPETGALSIKHPDLVLPTTPYSLALDPNGNFLFASSETTQQIHRLAIDPTGNISSLTPAISTANPTAGAVGRMAFDSKGKHLYAGLTCASGNISGIQAFALNSTTGGLTSINVYQTGENNLSLAISANDQFVYGSNYFSNDVFPLIRNSESGGLLVQTSISAGVAPGFTISDPWNRFVFVANSGTGQGTISAYSIQPVTGSLTPISGSPFPSGFSPIGLSIDPSGKFLYSSNTEGGTVSGFSIGSDGTLSPLGGFPVTAGTNPFSIEIVSY</sequence>
<dbReference type="Gene3D" id="2.130.10.10">
    <property type="entry name" value="YVTN repeat-like/Quinoprotein amine dehydrogenase"/>
    <property type="match status" value="3"/>
</dbReference>
<evidence type="ECO:0000256" key="1">
    <source>
        <dbReference type="ARBA" id="ARBA00005564"/>
    </source>
</evidence>
<proteinExistence type="inferred from homology"/>
<dbReference type="InterPro" id="IPR019405">
    <property type="entry name" value="Lactonase_7-beta_prop"/>
</dbReference>
<dbReference type="PANTHER" id="PTHR30344">
    <property type="entry name" value="6-PHOSPHOGLUCONOLACTONASE-RELATED"/>
    <property type="match status" value="1"/>
</dbReference>
<dbReference type="STRING" id="1257025.LEP1GSC203_2182"/>
<dbReference type="EMBL" id="AOGW02000008">
    <property type="protein sequence ID" value="EMY62404.1"/>
    <property type="molecule type" value="Genomic_DNA"/>
</dbReference>
<dbReference type="Pfam" id="PF10282">
    <property type="entry name" value="Lactonase"/>
    <property type="match status" value="3"/>
</dbReference>
<name>N1VRR5_9LEPT</name>
<dbReference type="Proteomes" id="UP000012371">
    <property type="component" value="Unassembled WGS sequence"/>
</dbReference>
<organism evidence="3 4">
    <name type="scientific">Leptospira terpstrae serovar Hualin str. LT 11-33 = ATCC 700639</name>
    <dbReference type="NCBI Taxonomy" id="1257025"/>
    <lineage>
        <taxon>Bacteria</taxon>
        <taxon>Pseudomonadati</taxon>
        <taxon>Spirochaetota</taxon>
        <taxon>Spirochaetia</taxon>
        <taxon>Leptospirales</taxon>
        <taxon>Leptospiraceae</taxon>
        <taxon>Leptospira</taxon>
    </lineage>
</organism>
<evidence type="ECO:0000313" key="4">
    <source>
        <dbReference type="Proteomes" id="UP000012371"/>
    </source>
</evidence>
<keyword evidence="4" id="KW-1185">Reference proteome</keyword>
<keyword evidence="2" id="KW-0313">Glucose metabolism</keyword>
<dbReference type="PANTHER" id="PTHR30344:SF1">
    <property type="entry name" value="6-PHOSPHOGLUCONOLACTONASE"/>
    <property type="match status" value="1"/>
</dbReference>
<keyword evidence="2" id="KW-0119">Carbohydrate metabolism</keyword>
<dbReference type="InterPro" id="IPR050282">
    <property type="entry name" value="Cycloisomerase_2"/>
</dbReference>
<dbReference type="GO" id="GO:0006006">
    <property type="term" value="P:glucose metabolic process"/>
    <property type="evidence" value="ECO:0007669"/>
    <property type="project" value="UniProtKB-KW"/>
</dbReference>
<gene>
    <name evidence="3" type="ORF">LEP1GSC203_2182</name>
</gene>
<reference evidence="3" key="1">
    <citation type="submission" date="2013-03" db="EMBL/GenBank/DDBJ databases">
        <authorList>
            <person name="Harkins D.M."/>
            <person name="Durkin A.S."/>
            <person name="Brinkac L.M."/>
            <person name="Haft D.H."/>
            <person name="Selengut J.D."/>
            <person name="Sanka R."/>
            <person name="DePew J."/>
            <person name="Purushe J."/>
            <person name="Hartskeerl R.A."/>
            <person name="Ahmed A."/>
            <person name="van der Linden H."/>
            <person name="Goris M.G.A."/>
            <person name="Vinetz J.M."/>
            <person name="Sutton G.G."/>
            <person name="Nierman W.C."/>
            <person name="Fouts D.E."/>
        </authorList>
    </citation>
    <scope>NUCLEOTIDE SEQUENCE [LARGE SCALE GENOMIC DNA]</scope>
    <source>
        <strain evidence="3">LT 11-33</strain>
    </source>
</reference>
<evidence type="ECO:0000256" key="2">
    <source>
        <dbReference type="ARBA" id="ARBA00022526"/>
    </source>
</evidence>
<dbReference type="SUPFAM" id="SSF50974">
    <property type="entry name" value="Nitrous oxide reductase, N-terminal domain"/>
    <property type="match status" value="1"/>
</dbReference>
<dbReference type="AlphaFoldDB" id="N1VRR5"/>
<comment type="similarity">
    <text evidence="1">Belongs to the cycloisomerase 2 family.</text>
</comment>
<accession>N1VRR5</accession>
<dbReference type="InterPro" id="IPR011045">
    <property type="entry name" value="N2O_reductase_N"/>
</dbReference>
<protein>
    <submittedName>
        <fullName evidence="3">Lactonase, 7-bladed beta-propeller domain protein</fullName>
    </submittedName>
</protein>